<accession>A0A077ENC5</accession>
<protein>
    <submittedName>
        <fullName evidence="2">Acyl protein synthase/acyl-CoA reductase RfbN</fullName>
    </submittedName>
</protein>
<dbReference type="Gene3D" id="3.40.50.12780">
    <property type="entry name" value="N-terminal domain of ligase-like"/>
    <property type="match status" value="1"/>
</dbReference>
<dbReference type="Pfam" id="PF04443">
    <property type="entry name" value="LuxE"/>
    <property type="match status" value="1"/>
</dbReference>
<evidence type="ECO:0000313" key="2">
    <source>
        <dbReference type="EMBL" id="AIL47055.1"/>
    </source>
</evidence>
<dbReference type="HOGENOM" id="CLU_051326_0_0_10"/>
<dbReference type="EMBL" id="CP007547">
    <property type="protein sequence ID" value="AIL47055.1"/>
    <property type="molecule type" value="Genomic_DNA"/>
</dbReference>
<dbReference type="AlphaFoldDB" id="A0A077ENC5"/>
<dbReference type="KEGG" id="eao:BD94_3280"/>
<name>A0A077ENC5_9FLAO</name>
<reference evidence="2" key="1">
    <citation type="journal article" date="2013" name="Lancet">
        <title>First case of E anophelis outbreak in an intensive-care unit.</title>
        <authorList>
            <person name="Teo J."/>
            <person name="Tan S.Y."/>
            <person name="Tay M."/>
            <person name="Ding Y."/>
            <person name="Kjelleberg S."/>
            <person name="Givskov M."/>
            <person name="Lin R.T."/>
            <person name="Yang L."/>
        </authorList>
    </citation>
    <scope>NUCLEOTIDE SEQUENCE [LARGE SCALE GENOMIC DNA]</scope>
    <source>
        <strain evidence="2">NUHP1</strain>
    </source>
</reference>
<sequence>MINMNYSTDINEFLLKPQFSLNKIEKEKEMIPFLDYLHEHHLHNSLEYNKIISKIFTNKDINKIEDFPFLPVNVFKNNVLKSISDEEVFKVLTSSGTTGSVPSKIFLDKNTASLQTATLNKIISHVIGKERLPMLIIDSKEVLKNRNSFSARGAGILGYSIFGKQHTYVLDENYNIDYEAIDSFLEKNNGKPIFIFGFTFMIWEYFVRKLSSERKIDLSNGIMVHGGGWKKLIEQSVSNDIFKQTLFEKFNLKNVYNFYGMVEQVGSVFIENSQGYLQCPNFSDIIIRNPIDFSPQPVGEPGLIQVVSILPKSYPGFSLLTEDIGVLMGEDDAENGWMGKYFKILGRAKKSELRGCSDTFADKINK</sequence>
<gene>
    <name evidence="2" type="ORF">BD94_3280</name>
</gene>
<dbReference type="GO" id="GO:0047474">
    <property type="term" value="F:long-chain fatty acid--protein ligase activity"/>
    <property type="evidence" value="ECO:0007669"/>
    <property type="project" value="InterPro"/>
</dbReference>
<proteinExistence type="predicted"/>
<dbReference type="InterPro" id="IPR042099">
    <property type="entry name" value="ANL_N_sf"/>
</dbReference>
<dbReference type="Proteomes" id="UP000028933">
    <property type="component" value="Chromosome"/>
</dbReference>
<organism evidence="2 3">
    <name type="scientific">Elizabethkingia anophelis NUHP1</name>
    <dbReference type="NCBI Taxonomy" id="1338011"/>
    <lineage>
        <taxon>Bacteria</taxon>
        <taxon>Pseudomonadati</taxon>
        <taxon>Bacteroidota</taxon>
        <taxon>Flavobacteriia</taxon>
        <taxon>Flavobacteriales</taxon>
        <taxon>Weeksellaceae</taxon>
        <taxon>Elizabethkingia</taxon>
    </lineage>
</organism>
<dbReference type="eggNOG" id="COG1541">
    <property type="taxonomic scope" value="Bacteria"/>
</dbReference>
<dbReference type="InterPro" id="IPR007534">
    <property type="entry name" value="LuxE"/>
</dbReference>
<evidence type="ECO:0000259" key="1">
    <source>
        <dbReference type="Pfam" id="PF04443"/>
    </source>
</evidence>
<dbReference type="STRING" id="1338011.BD94_3280"/>
<reference evidence="2" key="2">
    <citation type="journal article" date="2015" name="Genome Biol. Evol.">
        <title>Complete Genome Sequence and Transcriptomic Analysis of the Novel Pathogen Elizabethkingia anophelis in Response to Oxidative Stress.</title>
        <authorList>
            <person name="Li Y."/>
            <person name="Liu Y."/>
            <person name="Chew S.C."/>
            <person name="Tay M."/>
            <person name="Salido M.M."/>
            <person name="Teo J."/>
            <person name="Lauro F.M."/>
            <person name="Givskov M."/>
            <person name="Yang L."/>
        </authorList>
    </citation>
    <scope>NUCLEOTIDE SEQUENCE</scope>
    <source>
        <strain evidence="2">NUHP1</strain>
    </source>
</reference>
<evidence type="ECO:0000313" key="3">
    <source>
        <dbReference type="Proteomes" id="UP000028933"/>
    </source>
</evidence>
<feature type="domain" description="Acyl-protein synthetase LuxE" evidence="1">
    <location>
        <begin position="8"/>
        <end position="364"/>
    </location>
</feature>
<dbReference type="GO" id="GO:0008218">
    <property type="term" value="P:bioluminescence"/>
    <property type="evidence" value="ECO:0007669"/>
    <property type="project" value="InterPro"/>
</dbReference>